<dbReference type="Pfam" id="PF12771">
    <property type="entry name" value="SusD-like_2"/>
    <property type="match status" value="1"/>
</dbReference>
<dbReference type="InterPro" id="IPR011990">
    <property type="entry name" value="TPR-like_helical_dom_sf"/>
</dbReference>
<accession>A0ABY4F872</accession>
<dbReference type="Proteomes" id="UP000831785">
    <property type="component" value="Chromosome"/>
</dbReference>
<dbReference type="Gene3D" id="1.25.40.390">
    <property type="match status" value="1"/>
</dbReference>
<feature type="chain" id="PRO_5046918606" evidence="1">
    <location>
        <begin position="16"/>
        <end position="480"/>
    </location>
</feature>
<protein>
    <submittedName>
        <fullName evidence="2">SusD/RagB family nutrient-binding outer membrane lipoprotein</fullName>
    </submittedName>
</protein>
<evidence type="ECO:0000313" key="2">
    <source>
        <dbReference type="EMBL" id="UOQ52855.1"/>
    </source>
</evidence>
<gene>
    <name evidence="2" type="ORF">MUN80_24325</name>
</gene>
<reference evidence="2 3" key="1">
    <citation type="submission" date="2022-04" db="EMBL/GenBank/DDBJ databases">
        <title>Hymenobacter sp. isolated from the air.</title>
        <authorList>
            <person name="Won M."/>
            <person name="Lee C.-M."/>
            <person name="Woen H.-Y."/>
            <person name="Kwon S.-W."/>
        </authorList>
    </citation>
    <scope>NUCLEOTIDE SEQUENCE [LARGE SCALE GENOMIC DNA]</scope>
    <source>
        <strain evidence="3">5116 S-27</strain>
    </source>
</reference>
<evidence type="ECO:0000256" key="1">
    <source>
        <dbReference type="SAM" id="SignalP"/>
    </source>
</evidence>
<evidence type="ECO:0000313" key="3">
    <source>
        <dbReference type="Proteomes" id="UP000831785"/>
    </source>
</evidence>
<sequence>MKKTILISLSTLALATSCVDSLTDYNIDPKNPANVTGPSLFAGAERSLTRLVVSTNVNDNPFRLWVQYWAETTYLDETRYNIKSRQIDRQLWDGYYAILRNLVEAKNLVPNNKFVAAKVQANQQACIEILSVYTWATLVNTFGDVPYTEALDFNKSQPKYDDAKTIYNSLFTRLDAAIATLDPKEEGMGAQDAIYNGDVAQWIKFGNSLKLRLALTIADDDAAKAKTLAEQASKDVFESLSDQAQLIFVASPPNTNPLFEDLVQSGRHDFVGTNFFINDNLLKLKDPRVGAYFRIPNNPNFPTYRGGVNGAGNNFNNFSEPGAALLNPALPGVLLSYPEVEFLLAEAVSRGFAVGGGSVEDHYNAGVTASISQWGGTEAQAQAYLDQPTVAFTTASGTNDLEKIGFQKWIALYDQPVTAWTEWRRLDTPKLTPARGALSVIPLRVTYPTTESNLNKANYNAASALIGGDAVSNRIFWDKK</sequence>
<dbReference type="PROSITE" id="PS51257">
    <property type="entry name" value="PROKAR_LIPOPROTEIN"/>
    <property type="match status" value="1"/>
</dbReference>
<keyword evidence="3" id="KW-1185">Reference proteome</keyword>
<keyword evidence="1" id="KW-0732">Signal</keyword>
<dbReference type="RefSeq" id="WP_244717238.1">
    <property type="nucleotide sequence ID" value="NZ_CP095049.1"/>
</dbReference>
<dbReference type="EMBL" id="CP095049">
    <property type="protein sequence ID" value="UOQ52855.1"/>
    <property type="molecule type" value="Genomic_DNA"/>
</dbReference>
<name>A0ABY4F872_9BACT</name>
<organism evidence="2 3">
    <name type="scientific">Hymenobacter cellulosivorans</name>
    <dbReference type="NCBI Taxonomy" id="2932249"/>
    <lineage>
        <taxon>Bacteria</taxon>
        <taxon>Pseudomonadati</taxon>
        <taxon>Bacteroidota</taxon>
        <taxon>Cytophagia</taxon>
        <taxon>Cytophagales</taxon>
        <taxon>Hymenobacteraceae</taxon>
        <taxon>Hymenobacter</taxon>
    </lineage>
</organism>
<feature type="signal peptide" evidence="1">
    <location>
        <begin position="1"/>
        <end position="15"/>
    </location>
</feature>
<keyword evidence="2" id="KW-0449">Lipoprotein</keyword>
<dbReference type="SUPFAM" id="SSF48452">
    <property type="entry name" value="TPR-like"/>
    <property type="match status" value="1"/>
</dbReference>
<proteinExistence type="predicted"/>
<dbReference type="InterPro" id="IPR041662">
    <property type="entry name" value="SusD-like_2"/>
</dbReference>